<evidence type="ECO:0000313" key="1">
    <source>
        <dbReference type="Proteomes" id="UP000492821"/>
    </source>
</evidence>
<organism evidence="1 2">
    <name type="scientific">Panagrellus redivivus</name>
    <name type="common">Microworm</name>
    <dbReference type="NCBI Taxonomy" id="6233"/>
    <lineage>
        <taxon>Eukaryota</taxon>
        <taxon>Metazoa</taxon>
        <taxon>Ecdysozoa</taxon>
        <taxon>Nematoda</taxon>
        <taxon>Chromadorea</taxon>
        <taxon>Rhabditida</taxon>
        <taxon>Tylenchina</taxon>
        <taxon>Panagrolaimomorpha</taxon>
        <taxon>Panagrolaimoidea</taxon>
        <taxon>Panagrolaimidae</taxon>
        <taxon>Panagrellus</taxon>
    </lineage>
</organism>
<name>A0A7E4W8B4_PANRE</name>
<sequence>MNGRSACQFTQVILNFKQIWYGNEGFLALPNVGKVCAMLITLQLAERKSFVPLFFLQAAIPMRFNLFLLNSAVSKLATASRQLSSKFDATNWSTVVLKNGSVAAWHPEAEFPFKYTRPIDLAAVEVQRQEAEEQRKALWKARKSTPYKRSGPDNLALRNIFHTGKTEFNTRPREDRLYATAAPIPKRKR</sequence>
<keyword evidence="1" id="KW-1185">Reference proteome</keyword>
<protein>
    <submittedName>
        <fullName evidence="2">Large ribosomal subunit protein mL42</fullName>
    </submittedName>
</protein>
<evidence type="ECO:0000313" key="2">
    <source>
        <dbReference type="WBParaSite" id="Pan_g7327.t1"/>
    </source>
</evidence>
<dbReference type="AlphaFoldDB" id="A0A7E4W8B4"/>
<accession>A0A7E4W8B4</accession>
<proteinExistence type="predicted"/>
<reference evidence="1" key="1">
    <citation type="journal article" date="2013" name="Genetics">
        <title>The draft genome and transcriptome of Panagrellus redivivus are shaped by the harsh demands of a free-living lifestyle.</title>
        <authorList>
            <person name="Srinivasan J."/>
            <person name="Dillman A.R."/>
            <person name="Macchietto M.G."/>
            <person name="Heikkinen L."/>
            <person name="Lakso M."/>
            <person name="Fracchia K.M."/>
            <person name="Antoshechkin I."/>
            <person name="Mortazavi A."/>
            <person name="Wong G."/>
            <person name="Sternberg P.W."/>
        </authorList>
    </citation>
    <scope>NUCLEOTIDE SEQUENCE [LARGE SCALE GENOMIC DNA]</scope>
    <source>
        <strain evidence="1">MT8872</strain>
    </source>
</reference>
<dbReference type="WBParaSite" id="Pan_g7327.t1">
    <property type="protein sequence ID" value="Pan_g7327.t1"/>
    <property type="gene ID" value="Pan_g7327"/>
</dbReference>
<dbReference type="Proteomes" id="UP000492821">
    <property type="component" value="Unassembled WGS sequence"/>
</dbReference>
<reference evidence="2" key="2">
    <citation type="submission" date="2020-10" db="UniProtKB">
        <authorList>
            <consortium name="WormBaseParasite"/>
        </authorList>
    </citation>
    <scope>IDENTIFICATION</scope>
</reference>